<dbReference type="EMBL" id="CP110426">
    <property type="protein sequence ID" value="WAQ85754.1"/>
    <property type="molecule type" value="Genomic_DNA"/>
</dbReference>
<accession>A0ABY7CKJ9</accession>
<name>A0ABY7CKJ9_9BASI</name>
<dbReference type="Proteomes" id="UP001164743">
    <property type="component" value="Chromosome 6A"/>
</dbReference>
<sequence>MTEAIAALVALPKCNHSAAEEGPGGRGPLGTSVILMSSKVGADGTCKQGGTGRMSPLMRVRVY</sequence>
<dbReference type="GeneID" id="77810977"/>
<keyword evidence="2" id="KW-1185">Reference proteome</keyword>
<evidence type="ECO:0000313" key="2">
    <source>
        <dbReference type="Proteomes" id="UP001164743"/>
    </source>
</evidence>
<evidence type="ECO:0000313" key="1">
    <source>
        <dbReference type="EMBL" id="WAQ85754.1"/>
    </source>
</evidence>
<organism evidence="1 2">
    <name type="scientific">Puccinia triticina</name>
    <dbReference type="NCBI Taxonomy" id="208348"/>
    <lineage>
        <taxon>Eukaryota</taxon>
        <taxon>Fungi</taxon>
        <taxon>Dikarya</taxon>
        <taxon>Basidiomycota</taxon>
        <taxon>Pucciniomycotina</taxon>
        <taxon>Pucciniomycetes</taxon>
        <taxon>Pucciniales</taxon>
        <taxon>Pucciniaceae</taxon>
        <taxon>Puccinia</taxon>
    </lineage>
</organism>
<protein>
    <submittedName>
        <fullName evidence="1">Uncharacterized protein</fullName>
    </submittedName>
</protein>
<proteinExistence type="predicted"/>
<dbReference type="RefSeq" id="XP_053021309.1">
    <property type="nucleotide sequence ID" value="XM_053170082.1"/>
</dbReference>
<gene>
    <name evidence="1" type="ORF">PtA15_6A383</name>
</gene>
<reference evidence="1" key="1">
    <citation type="submission" date="2022-10" db="EMBL/GenBank/DDBJ databases">
        <title>Puccinia triticina Genome sequencing and assembly.</title>
        <authorList>
            <person name="Li C."/>
        </authorList>
    </citation>
    <scope>NUCLEOTIDE SEQUENCE</scope>
    <source>
        <strain evidence="1">Pt15</strain>
    </source>
</reference>